<accession>A0A165FL09</accession>
<evidence type="ECO:0000256" key="16">
    <source>
        <dbReference type="RuleBase" id="RU361153"/>
    </source>
</evidence>
<evidence type="ECO:0000313" key="19">
    <source>
        <dbReference type="Proteomes" id="UP000076632"/>
    </source>
</evidence>
<evidence type="ECO:0000256" key="11">
    <source>
        <dbReference type="ARBA" id="ARBA00023316"/>
    </source>
</evidence>
<dbReference type="SUPFAM" id="SSF51445">
    <property type="entry name" value="(Trans)glycosidases"/>
    <property type="match status" value="1"/>
</dbReference>
<dbReference type="GO" id="GO:0004338">
    <property type="term" value="F:glucan exo-1,3-beta-glucosidase activity"/>
    <property type="evidence" value="ECO:0007669"/>
    <property type="project" value="UniProtKB-EC"/>
</dbReference>
<evidence type="ECO:0000256" key="6">
    <source>
        <dbReference type="ARBA" id="ARBA00022968"/>
    </source>
</evidence>
<protein>
    <recommendedName>
        <fullName evidence="14">glucan 1,3-beta-glucosidase</fullName>
        <ecNumber evidence="14">3.2.1.58</ecNumber>
    </recommendedName>
    <alternativeName>
        <fullName evidence="15">Exo-1,3-beta-glucanase D</fullName>
    </alternativeName>
</protein>
<evidence type="ECO:0000256" key="1">
    <source>
        <dbReference type="ARBA" id="ARBA00004401"/>
    </source>
</evidence>
<dbReference type="InterPro" id="IPR050386">
    <property type="entry name" value="Glycosyl_hydrolase_5"/>
</dbReference>
<evidence type="ECO:0000256" key="7">
    <source>
        <dbReference type="ARBA" id="ARBA00022989"/>
    </source>
</evidence>
<comment type="similarity">
    <text evidence="2 16">Belongs to the glycosyl hydrolase 5 (cellulase A) family.</text>
</comment>
<keyword evidence="6" id="KW-0735">Signal-anchor</keyword>
<dbReference type="PANTHER" id="PTHR31297">
    <property type="entry name" value="GLUCAN ENDO-1,6-BETA-GLUCOSIDASE B"/>
    <property type="match status" value="1"/>
</dbReference>
<evidence type="ECO:0000256" key="15">
    <source>
        <dbReference type="ARBA" id="ARBA00041260"/>
    </source>
</evidence>
<dbReference type="GO" id="GO:0005886">
    <property type="term" value="C:plasma membrane"/>
    <property type="evidence" value="ECO:0007669"/>
    <property type="project" value="UniProtKB-SubCell"/>
</dbReference>
<dbReference type="Proteomes" id="UP000076632">
    <property type="component" value="Unassembled WGS sequence"/>
</dbReference>
<dbReference type="GO" id="GO:0009986">
    <property type="term" value="C:cell surface"/>
    <property type="evidence" value="ECO:0007669"/>
    <property type="project" value="TreeGrafter"/>
</dbReference>
<dbReference type="STRING" id="1328760.A0A165FL09"/>
<keyword evidence="7" id="KW-1133">Transmembrane helix</keyword>
<keyword evidence="19" id="KW-1185">Reference proteome</keyword>
<dbReference type="GO" id="GO:0071555">
    <property type="term" value="P:cell wall organization"/>
    <property type="evidence" value="ECO:0007669"/>
    <property type="project" value="UniProtKB-KW"/>
</dbReference>
<keyword evidence="10 16" id="KW-0326">Glycosidase</keyword>
<dbReference type="GO" id="GO:0005576">
    <property type="term" value="C:extracellular region"/>
    <property type="evidence" value="ECO:0007669"/>
    <property type="project" value="TreeGrafter"/>
</dbReference>
<organism evidence="18 19">
    <name type="scientific">Xylona heveae (strain CBS 132557 / TC161)</name>
    <dbReference type="NCBI Taxonomy" id="1328760"/>
    <lineage>
        <taxon>Eukaryota</taxon>
        <taxon>Fungi</taxon>
        <taxon>Dikarya</taxon>
        <taxon>Ascomycota</taxon>
        <taxon>Pezizomycotina</taxon>
        <taxon>Xylonomycetes</taxon>
        <taxon>Xylonales</taxon>
        <taxon>Xylonaceae</taxon>
        <taxon>Xylona</taxon>
    </lineage>
</organism>
<comment type="function">
    <text evidence="13">Glucosidase involved in the degradation of cellulosic biomass. Active on lichenan.</text>
</comment>
<gene>
    <name evidence="18" type="ORF">L228DRAFT_212702</name>
</gene>
<dbReference type="OMA" id="TYHEGFL"/>
<dbReference type="Pfam" id="PF00150">
    <property type="entry name" value="Cellulase"/>
    <property type="match status" value="1"/>
</dbReference>
<dbReference type="FunFam" id="3.20.20.80:FF:000033">
    <property type="entry name" value="Glucan 1,3-beta-glucosidase A"/>
    <property type="match status" value="1"/>
</dbReference>
<feature type="domain" description="Glycoside hydrolase family 5" evidence="17">
    <location>
        <begin position="83"/>
        <end position="322"/>
    </location>
</feature>
<evidence type="ECO:0000256" key="12">
    <source>
        <dbReference type="ARBA" id="ARBA00036824"/>
    </source>
</evidence>
<dbReference type="OrthoDB" id="62120at2759"/>
<dbReference type="EC" id="3.2.1.58" evidence="14"/>
<dbReference type="InParanoid" id="A0A165FL09"/>
<proteinExistence type="inferred from homology"/>
<name>A0A165FL09_XYLHT</name>
<evidence type="ECO:0000256" key="9">
    <source>
        <dbReference type="ARBA" id="ARBA00023180"/>
    </source>
</evidence>
<dbReference type="InterPro" id="IPR001547">
    <property type="entry name" value="Glyco_hydro_5"/>
</dbReference>
<comment type="subcellular location">
    <subcellularLocation>
        <location evidence="1">Cell membrane</location>
        <topology evidence="1">Single-pass type II membrane protein</topology>
    </subcellularLocation>
</comment>
<comment type="catalytic activity">
    <reaction evidence="12">
        <text>Successive hydrolysis of beta-D-glucose units from the non-reducing ends of (1-&gt;3)-beta-D-glucans, releasing alpha-glucose.</text>
        <dbReference type="EC" id="3.2.1.58"/>
    </reaction>
</comment>
<keyword evidence="11" id="KW-0961">Cell wall biogenesis/degradation</keyword>
<dbReference type="Gene3D" id="3.20.20.80">
    <property type="entry name" value="Glycosidases"/>
    <property type="match status" value="1"/>
</dbReference>
<evidence type="ECO:0000256" key="13">
    <source>
        <dbReference type="ARBA" id="ARBA00037126"/>
    </source>
</evidence>
<evidence type="ECO:0000313" key="18">
    <source>
        <dbReference type="EMBL" id="KZF21099.1"/>
    </source>
</evidence>
<evidence type="ECO:0000256" key="14">
    <source>
        <dbReference type="ARBA" id="ARBA00038929"/>
    </source>
</evidence>
<keyword evidence="3" id="KW-1003">Cell membrane</keyword>
<evidence type="ECO:0000256" key="5">
    <source>
        <dbReference type="ARBA" id="ARBA00022801"/>
    </source>
</evidence>
<keyword evidence="5 16" id="KW-0378">Hydrolase</keyword>
<evidence type="ECO:0000256" key="3">
    <source>
        <dbReference type="ARBA" id="ARBA00022475"/>
    </source>
</evidence>
<evidence type="ECO:0000256" key="10">
    <source>
        <dbReference type="ARBA" id="ARBA00023295"/>
    </source>
</evidence>
<evidence type="ECO:0000259" key="17">
    <source>
        <dbReference type="Pfam" id="PF00150"/>
    </source>
</evidence>
<keyword evidence="9" id="KW-0325">Glycoprotein</keyword>
<reference evidence="18 19" key="1">
    <citation type="journal article" date="2016" name="Fungal Biol.">
        <title>The genome of Xylona heveae provides a window into fungal endophytism.</title>
        <authorList>
            <person name="Gazis R."/>
            <person name="Kuo A."/>
            <person name="Riley R."/>
            <person name="LaButti K."/>
            <person name="Lipzen A."/>
            <person name="Lin J."/>
            <person name="Amirebrahimi M."/>
            <person name="Hesse C.N."/>
            <person name="Spatafora J.W."/>
            <person name="Henrissat B."/>
            <person name="Hainaut M."/>
            <person name="Grigoriev I.V."/>
            <person name="Hibbett D.S."/>
        </authorList>
    </citation>
    <scope>NUCLEOTIDE SEQUENCE [LARGE SCALE GENOMIC DNA]</scope>
    <source>
        <strain evidence="18 19">TC161</strain>
    </source>
</reference>
<evidence type="ECO:0000256" key="2">
    <source>
        <dbReference type="ARBA" id="ARBA00005641"/>
    </source>
</evidence>
<keyword evidence="4" id="KW-0812">Transmembrane</keyword>
<sequence>MGLNSTWDDSTRANEYSLPLDQPWNYSTQNPIRGVNIGGWLSIEPWITPSLFDIYSANLGIVDEYTLTNHLGPGKAAQLIEQHYSTFVTEQTFADIQAAGLDHVRIPFPYWAVCTYPGDPYVPQIAWRYLLRGIEWARKHGLRVNLDLHALPGSQNGWNHSGRQGVVAWLNGTDGDLNGQRSLDVHNQLSTFFAQDRYKNIVAVYGLCNEPKMMMLDTDRVVNWTQNAISLIRKNNMNAYIAFGDGFLGLAHWQGKLQGIDKLILDAHQYVIFNVAQISLNHQTKIEFACSGWTAQTEQSMDRSTGFGPTINGEWSQADTDCAKYLNNVNVGSRWQGTMNMNDPSLNVLSPMCPPNSGTCECADANADPTTFSTVYKQWLKMFAEAQMASFEKGWGWFYWTWQTETSPQWSWKAGLAAGILPQKAYAPDFNCSQDIPDFAGLGLPENY</sequence>
<dbReference type="RefSeq" id="XP_018186654.1">
    <property type="nucleotide sequence ID" value="XM_018329953.1"/>
</dbReference>
<dbReference type="GeneID" id="28895090"/>
<keyword evidence="8" id="KW-0472">Membrane</keyword>
<dbReference type="PANTHER" id="PTHR31297:SF34">
    <property type="entry name" value="GLUCAN 1,3-BETA-GLUCOSIDASE 2"/>
    <property type="match status" value="1"/>
</dbReference>
<dbReference type="AlphaFoldDB" id="A0A165FL09"/>
<dbReference type="EMBL" id="KV407461">
    <property type="protein sequence ID" value="KZF21099.1"/>
    <property type="molecule type" value="Genomic_DNA"/>
</dbReference>
<evidence type="ECO:0000256" key="4">
    <source>
        <dbReference type="ARBA" id="ARBA00022692"/>
    </source>
</evidence>
<evidence type="ECO:0000256" key="8">
    <source>
        <dbReference type="ARBA" id="ARBA00023136"/>
    </source>
</evidence>
<dbReference type="InterPro" id="IPR017853">
    <property type="entry name" value="GH"/>
</dbReference>
<dbReference type="GO" id="GO:0009251">
    <property type="term" value="P:glucan catabolic process"/>
    <property type="evidence" value="ECO:0007669"/>
    <property type="project" value="TreeGrafter"/>
</dbReference>